<dbReference type="PATRIC" id="fig|1423810.4.peg.302"/>
<keyword evidence="2" id="KW-1185">Reference proteome</keyword>
<name>A0A0R2C815_9LACO</name>
<evidence type="ECO:0000313" key="2">
    <source>
        <dbReference type="Proteomes" id="UP000051789"/>
    </source>
</evidence>
<dbReference type="STRING" id="1423810.FD19_GL000299"/>
<proteinExistence type="predicted"/>
<evidence type="ECO:0008006" key="3">
    <source>
        <dbReference type="Google" id="ProtNLM"/>
    </source>
</evidence>
<organism evidence="1 2">
    <name type="scientific">Lacticaseibacillus thailandensis DSM 22698 = JCM 13996</name>
    <dbReference type="NCBI Taxonomy" id="1423810"/>
    <lineage>
        <taxon>Bacteria</taxon>
        <taxon>Bacillati</taxon>
        <taxon>Bacillota</taxon>
        <taxon>Bacilli</taxon>
        <taxon>Lactobacillales</taxon>
        <taxon>Lactobacillaceae</taxon>
        <taxon>Lacticaseibacillus</taxon>
    </lineage>
</organism>
<dbReference type="EMBL" id="AYZK01000001">
    <property type="protein sequence ID" value="KRM88015.1"/>
    <property type="molecule type" value="Genomic_DNA"/>
</dbReference>
<evidence type="ECO:0000313" key="1">
    <source>
        <dbReference type="EMBL" id="KRM88015.1"/>
    </source>
</evidence>
<dbReference type="Proteomes" id="UP000051789">
    <property type="component" value="Unassembled WGS sequence"/>
</dbReference>
<comment type="caution">
    <text evidence="1">The sequence shown here is derived from an EMBL/GenBank/DDBJ whole genome shotgun (WGS) entry which is preliminary data.</text>
</comment>
<dbReference type="Pfam" id="PF14559">
    <property type="entry name" value="TPR_19"/>
    <property type="match status" value="1"/>
</dbReference>
<sequence length="313" mass="34715">MNEMGDLVNFPQSAKQLRELGLQAFRNGNFTQAVQHLDQLCHQFPDSVTPGDVRTLAGAYLQLDELDEAADTVRDASDDLVQDANGRYLLLQIATRQPDFPLGAYVINATTDPTEHEDNLMTMTQTMADYDETHAHEVAVTKRHLRHLGGMTVLEQERFITTELARLPFNDVVDPLSAALVDRDVHPAVRSSLVTWARVAVPTTPFPVWVYDRLVTITPAELDMPVEDATSQAVLGAIVDQLPEQEDMLESVLPTFYVLLGFLYPAVPEIITDTDEFARAALNPQRESAYSGLIEWLLAAAQQLNDAGTSLDQ</sequence>
<gene>
    <name evidence="1" type="ORF">FD19_GL000299</name>
</gene>
<dbReference type="SUPFAM" id="SSF48452">
    <property type="entry name" value="TPR-like"/>
    <property type="match status" value="1"/>
</dbReference>
<accession>A0A0R2C815</accession>
<dbReference type="InterPro" id="IPR011990">
    <property type="entry name" value="TPR-like_helical_dom_sf"/>
</dbReference>
<dbReference type="AlphaFoldDB" id="A0A0R2C815"/>
<protein>
    <recommendedName>
        <fullName evidence="3">Tetratricopeptide repeat protein</fullName>
    </recommendedName>
</protein>
<reference evidence="1 2" key="1">
    <citation type="journal article" date="2015" name="Genome Announc.">
        <title>Expanding the biotechnology potential of lactobacilli through comparative genomics of 213 strains and associated genera.</title>
        <authorList>
            <person name="Sun Z."/>
            <person name="Harris H.M."/>
            <person name="McCann A."/>
            <person name="Guo C."/>
            <person name="Argimon S."/>
            <person name="Zhang W."/>
            <person name="Yang X."/>
            <person name="Jeffery I.B."/>
            <person name="Cooney J.C."/>
            <person name="Kagawa T.F."/>
            <person name="Liu W."/>
            <person name="Song Y."/>
            <person name="Salvetti E."/>
            <person name="Wrobel A."/>
            <person name="Rasinkangas P."/>
            <person name="Parkhill J."/>
            <person name="Rea M.C."/>
            <person name="O'Sullivan O."/>
            <person name="Ritari J."/>
            <person name="Douillard F.P."/>
            <person name="Paul Ross R."/>
            <person name="Yang R."/>
            <person name="Briner A.E."/>
            <person name="Felis G.E."/>
            <person name="de Vos W.M."/>
            <person name="Barrangou R."/>
            <person name="Klaenhammer T.R."/>
            <person name="Caufield P.W."/>
            <person name="Cui Y."/>
            <person name="Zhang H."/>
            <person name="O'Toole P.W."/>
        </authorList>
    </citation>
    <scope>NUCLEOTIDE SEQUENCE [LARGE SCALE GENOMIC DNA]</scope>
    <source>
        <strain evidence="1 2">DSM 22698</strain>
    </source>
</reference>
<dbReference type="Gene3D" id="1.25.40.10">
    <property type="entry name" value="Tetratricopeptide repeat domain"/>
    <property type="match status" value="1"/>
</dbReference>